<feature type="transmembrane region" description="Helical" evidence="10">
    <location>
        <begin position="91"/>
        <end position="112"/>
    </location>
</feature>
<dbReference type="PANTHER" id="PTHR12952">
    <property type="entry name" value="SYS1"/>
    <property type="match status" value="1"/>
</dbReference>
<accession>A0A8H7UA16</accession>
<evidence type="ECO:0000256" key="4">
    <source>
        <dbReference type="ARBA" id="ARBA00022692"/>
    </source>
</evidence>
<evidence type="ECO:0000256" key="10">
    <source>
        <dbReference type="SAM" id="Phobius"/>
    </source>
</evidence>
<feature type="region of interest" description="Disordered" evidence="9">
    <location>
        <begin position="215"/>
        <end position="286"/>
    </location>
</feature>
<dbReference type="GO" id="GO:0005802">
    <property type="term" value="C:trans-Golgi network"/>
    <property type="evidence" value="ECO:0007669"/>
    <property type="project" value="TreeGrafter"/>
</dbReference>
<protein>
    <recommendedName>
        <fullName evidence="13">Integral membrane protein S linking to the trans Golgi network-domain-containing protein</fullName>
    </recommendedName>
</protein>
<dbReference type="GO" id="GO:0006895">
    <property type="term" value="P:Golgi to endosome transport"/>
    <property type="evidence" value="ECO:0007669"/>
    <property type="project" value="TreeGrafter"/>
</dbReference>
<evidence type="ECO:0000313" key="12">
    <source>
        <dbReference type="Proteomes" id="UP000654370"/>
    </source>
</evidence>
<dbReference type="AlphaFoldDB" id="A0A8H7UA16"/>
<evidence type="ECO:0000256" key="5">
    <source>
        <dbReference type="ARBA" id="ARBA00022927"/>
    </source>
</evidence>
<dbReference type="GO" id="GO:0034067">
    <property type="term" value="P:protein localization to Golgi apparatus"/>
    <property type="evidence" value="ECO:0007669"/>
    <property type="project" value="TreeGrafter"/>
</dbReference>
<gene>
    <name evidence="11" type="ORF">INT43_001491</name>
</gene>
<dbReference type="PANTHER" id="PTHR12952:SF0">
    <property type="entry name" value="PROTEIN SYS1 HOMOLOG"/>
    <property type="match status" value="1"/>
</dbReference>
<feature type="transmembrane region" description="Helical" evidence="10">
    <location>
        <begin position="62"/>
        <end position="84"/>
    </location>
</feature>
<proteinExistence type="inferred from homology"/>
<feature type="compositionally biased region" description="Basic and acidic residues" evidence="9">
    <location>
        <begin position="230"/>
        <end position="269"/>
    </location>
</feature>
<dbReference type="InterPro" id="IPR019185">
    <property type="entry name" value="Integral_membrane_SYS1-rel"/>
</dbReference>
<dbReference type="GO" id="GO:0005829">
    <property type="term" value="C:cytosol"/>
    <property type="evidence" value="ECO:0007669"/>
    <property type="project" value="GOC"/>
</dbReference>
<dbReference type="Pfam" id="PF09801">
    <property type="entry name" value="SYS1"/>
    <property type="match status" value="1"/>
</dbReference>
<evidence type="ECO:0000256" key="9">
    <source>
        <dbReference type="SAM" id="MobiDB-lite"/>
    </source>
</evidence>
<feature type="transmembrane region" description="Helical" evidence="10">
    <location>
        <begin position="21"/>
        <end position="42"/>
    </location>
</feature>
<comment type="similarity">
    <text evidence="2">Belongs to the SYS1 family.</text>
</comment>
<keyword evidence="3" id="KW-0813">Transport</keyword>
<evidence type="ECO:0008006" key="13">
    <source>
        <dbReference type="Google" id="ProtNLM"/>
    </source>
</evidence>
<name>A0A8H7UA16_MORIS</name>
<evidence type="ECO:0000313" key="11">
    <source>
        <dbReference type="EMBL" id="KAG2172014.1"/>
    </source>
</evidence>
<dbReference type="Proteomes" id="UP000654370">
    <property type="component" value="Unassembled WGS sequence"/>
</dbReference>
<keyword evidence="7" id="KW-0333">Golgi apparatus</keyword>
<comment type="caution">
    <text evidence="11">The sequence shown here is derived from an EMBL/GenBank/DDBJ whole genome shotgun (WGS) entry which is preliminary data.</text>
</comment>
<dbReference type="GO" id="GO:0043001">
    <property type="term" value="P:Golgi to plasma membrane protein transport"/>
    <property type="evidence" value="ECO:0007669"/>
    <property type="project" value="TreeGrafter"/>
</dbReference>
<evidence type="ECO:0000256" key="3">
    <source>
        <dbReference type="ARBA" id="ARBA00022448"/>
    </source>
</evidence>
<keyword evidence="4 10" id="KW-0812">Transmembrane</keyword>
<organism evidence="11 12">
    <name type="scientific">Mortierella isabellina</name>
    <name type="common">Filamentous fungus</name>
    <name type="synonym">Umbelopsis isabellina</name>
    <dbReference type="NCBI Taxonomy" id="91625"/>
    <lineage>
        <taxon>Eukaryota</taxon>
        <taxon>Fungi</taxon>
        <taxon>Fungi incertae sedis</taxon>
        <taxon>Mucoromycota</taxon>
        <taxon>Mucoromycotina</taxon>
        <taxon>Umbelopsidomycetes</taxon>
        <taxon>Umbelopsidales</taxon>
        <taxon>Umbelopsidaceae</taxon>
        <taxon>Umbelopsis</taxon>
    </lineage>
</organism>
<evidence type="ECO:0000256" key="6">
    <source>
        <dbReference type="ARBA" id="ARBA00022989"/>
    </source>
</evidence>
<comment type="subcellular location">
    <subcellularLocation>
        <location evidence="1">Golgi apparatus membrane</location>
        <topology evidence="1">Multi-pass membrane protein</topology>
    </subcellularLocation>
</comment>
<dbReference type="OrthoDB" id="542931at2759"/>
<feature type="transmembrane region" description="Helical" evidence="10">
    <location>
        <begin position="118"/>
        <end position="139"/>
    </location>
</feature>
<dbReference type="GO" id="GO:0000139">
    <property type="term" value="C:Golgi membrane"/>
    <property type="evidence" value="ECO:0007669"/>
    <property type="project" value="UniProtKB-SubCell"/>
</dbReference>
<sequence>MPPSSFRITTWDPILLIAQIISLQALYYVSISILILLVLAITGTELSLDYVLDYKEIRADNVMGWTISFCWVLNALVATALMVLIVQRAKLILDFAVTLHVFHLLFTSYYSRHIPSTFLWWTLNIFSCVVMTFTAEWACMKREMEPIMVNARSDPDETNNADSGRKRKTSDHGVVSSVVDKGKLMLENATGKGKGKYENISMDEMGDVVVGTSGATSAAAGSRGEGTDGDDTRGDDTRGDDTRGDDTRGDDTRGDDTRGDDTRDDDTRESTGSGAATMDDTLVLVV</sequence>
<keyword evidence="8 10" id="KW-0472">Membrane</keyword>
<evidence type="ECO:0000256" key="2">
    <source>
        <dbReference type="ARBA" id="ARBA00008160"/>
    </source>
</evidence>
<keyword evidence="12" id="KW-1185">Reference proteome</keyword>
<evidence type="ECO:0000256" key="8">
    <source>
        <dbReference type="ARBA" id="ARBA00023136"/>
    </source>
</evidence>
<keyword evidence="5" id="KW-0653">Protein transport</keyword>
<evidence type="ECO:0000256" key="7">
    <source>
        <dbReference type="ARBA" id="ARBA00023034"/>
    </source>
</evidence>
<evidence type="ECO:0000256" key="1">
    <source>
        <dbReference type="ARBA" id="ARBA00004653"/>
    </source>
</evidence>
<keyword evidence="6 10" id="KW-1133">Transmembrane helix</keyword>
<dbReference type="EMBL" id="JAEPQZ010000018">
    <property type="protein sequence ID" value="KAG2172014.1"/>
    <property type="molecule type" value="Genomic_DNA"/>
</dbReference>
<feature type="region of interest" description="Disordered" evidence="9">
    <location>
        <begin position="150"/>
        <end position="174"/>
    </location>
</feature>
<reference evidence="11" key="1">
    <citation type="submission" date="2020-12" db="EMBL/GenBank/DDBJ databases">
        <title>Metabolic potential, ecology and presence of endohyphal bacteria is reflected in genomic diversity of Mucoromycotina.</title>
        <authorList>
            <person name="Muszewska A."/>
            <person name="Okrasinska A."/>
            <person name="Steczkiewicz K."/>
            <person name="Drgas O."/>
            <person name="Orlowska M."/>
            <person name="Perlinska-Lenart U."/>
            <person name="Aleksandrzak-Piekarczyk T."/>
            <person name="Szatraj K."/>
            <person name="Zielenkiewicz U."/>
            <person name="Pilsyk S."/>
            <person name="Malc E."/>
            <person name="Mieczkowski P."/>
            <person name="Kruszewska J.S."/>
            <person name="Biernat P."/>
            <person name="Pawlowska J."/>
        </authorList>
    </citation>
    <scope>NUCLEOTIDE SEQUENCE</scope>
    <source>
        <strain evidence="11">WA0000067209</strain>
    </source>
</reference>